<dbReference type="EMBL" id="JAMDNP010000134">
    <property type="protein sequence ID" value="MCY9764899.1"/>
    <property type="molecule type" value="Genomic_DNA"/>
</dbReference>
<sequence length="317" mass="35340">QKEQEALLAAQQAEEEAARERAATEEAKRRQEEAERAEYVAQKATLQELKKAAAELAEATASGKFEKVEEEAEASVNPVSKVTLLRGKSELNEIHGTKVIAVGGFGRRTGSTYTSLQVAQFLSGKNMKVACVELAPTPQTAVFRYFVEQGKPVGGGYHLRGVTYYANWPLSRIHELYTGQFSFVVLDCGALADISDVGEIMERSNLSEFFRADISIITTFSSLWDSLNFAQLAFYLEAKRWSKPMHVLAQSKLEDCSEIMNLIPSSVRRNMAMSFYAYSPGQDAFTPEGQIQEAISKVFSVYFPQKRSSKFSFFRKG</sequence>
<keyword evidence="3" id="KW-1185">Reference proteome</keyword>
<name>A0ABT4H7F6_PAEAL</name>
<feature type="non-terminal residue" evidence="2">
    <location>
        <position position="1"/>
    </location>
</feature>
<protein>
    <submittedName>
        <fullName evidence="2">Uncharacterized protein</fullName>
    </submittedName>
</protein>
<organism evidence="2 3">
    <name type="scientific">Paenibacillus alvei</name>
    <name type="common">Bacillus alvei</name>
    <dbReference type="NCBI Taxonomy" id="44250"/>
    <lineage>
        <taxon>Bacteria</taxon>
        <taxon>Bacillati</taxon>
        <taxon>Bacillota</taxon>
        <taxon>Bacilli</taxon>
        <taxon>Bacillales</taxon>
        <taxon>Paenibacillaceae</taxon>
        <taxon>Paenibacillus</taxon>
    </lineage>
</organism>
<feature type="compositionally biased region" description="Basic and acidic residues" evidence="1">
    <location>
        <begin position="16"/>
        <end position="34"/>
    </location>
</feature>
<feature type="region of interest" description="Disordered" evidence="1">
    <location>
        <begin position="1"/>
        <end position="34"/>
    </location>
</feature>
<comment type="caution">
    <text evidence="2">The sequence shown here is derived from an EMBL/GenBank/DDBJ whole genome shotgun (WGS) entry which is preliminary data.</text>
</comment>
<evidence type="ECO:0000313" key="3">
    <source>
        <dbReference type="Proteomes" id="UP001527181"/>
    </source>
</evidence>
<gene>
    <name evidence="2" type="ORF">M5X12_30860</name>
</gene>
<evidence type="ECO:0000313" key="2">
    <source>
        <dbReference type="EMBL" id="MCY9764899.1"/>
    </source>
</evidence>
<evidence type="ECO:0000256" key="1">
    <source>
        <dbReference type="SAM" id="MobiDB-lite"/>
    </source>
</evidence>
<dbReference type="RefSeq" id="WP_268641273.1">
    <property type="nucleotide sequence ID" value="NZ_JAMDNP010000134.1"/>
</dbReference>
<feature type="compositionally biased region" description="Low complexity" evidence="1">
    <location>
        <begin position="1"/>
        <end position="12"/>
    </location>
</feature>
<accession>A0ABT4H7F6</accession>
<dbReference type="Proteomes" id="UP001527181">
    <property type="component" value="Unassembled WGS sequence"/>
</dbReference>
<proteinExistence type="predicted"/>
<reference evidence="2 3" key="1">
    <citation type="submission" date="2022-05" db="EMBL/GenBank/DDBJ databases">
        <title>Genome Sequencing of Bee-Associated Microbes.</title>
        <authorList>
            <person name="Dunlap C."/>
        </authorList>
    </citation>
    <scope>NUCLEOTIDE SEQUENCE [LARGE SCALE GENOMIC DNA]</scope>
    <source>
        <strain evidence="2 3">NRRL B-04010</strain>
    </source>
</reference>